<dbReference type="EMBL" id="JX053189">
    <property type="protein sequence ID" value="AFK11417.1"/>
    <property type="molecule type" value="mRNA"/>
</dbReference>
<name>K4FYL0_CALMI</name>
<dbReference type="KEGG" id="cmk:103181841"/>
<dbReference type="PRINTS" id="PR01415">
    <property type="entry name" value="ANKYRIN"/>
</dbReference>
<dbReference type="PANTHER" id="PTHR24198">
    <property type="entry name" value="ANKYRIN REPEAT AND PROTEIN KINASE DOMAIN-CONTAINING PROTEIN"/>
    <property type="match status" value="1"/>
</dbReference>
<dbReference type="SMART" id="SM00969">
    <property type="entry name" value="SOCS_box"/>
    <property type="match status" value="1"/>
</dbReference>
<dbReference type="Gene3D" id="1.10.750.20">
    <property type="entry name" value="SOCS box"/>
    <property type="match status" value="1"/>
</dbReference>
<dbReference type="AlphaFoldDB" id="K4FYL0"/>
<dbReference type="PROSITE" id="PS50225">
    <property type="entry name" value="SOCS"/>
    <property type="match status" value="1"/>
</dbReference>
<dbReference type="PANTHER" id="PTHR24198:SF187">
    <property type="entry name" value="ANKYRIN REPEAT AND SOCS BOX CONTAINING 15"/>
    <property type="match status" value="1"/>
</dbReference>
<dbReference type="UniPathway" id="UPA00143"/>
<dbReference type="InterPro" id="IPR036770">
    <property type="entry name" value="Ankyrin_rpt-contain_sf"/>
</dbReference>
<dbReference type="GO" id="GO:0016567">
    <property type="term" value="P:protein ubiquitination"/>
    <property type="evidence" value="ECO:0007669"/>
    <property type="project" value="UniProtKB-UniPathway"/>
</dbReference>
<accession>K4FYL0</accession>
<dbReference type="Pfam" id="PF07525">
    <property type="entry name" value="SOCS_box"/>
    <property type="match status" value="1"/>
</dbReference>
<feature type="repeat" description="ANK" evidence="4">
    <location>
        <begin position="172"/>
        <end position="204"/>
    </location>
</feature>
<reference evidence="6" key="1">
    <citation type="journal article" date="2012" name="PLoS ONE">
        <title>Sequencing and Analysis of Full-Length cDNAs, 5'-ESTs and 3'-ESTs from a Cartilaginous Fish, the Elephant Shark (Callorhinchus milii).</title>
        <authorList>
            <person name="Tan Y.Y."/>
            <person name="Kodzius R."/>
            <person name="Tay B.H."/>
            <person name="Tay A."/>
            <person name="Brenner S."/>
            <person name="Venkatesh B."/>
        </authorList>
    </citation>
    <scope>NUCLEOTIDE SEQUENCE</scope>
    <source>
        <tissue evidence="6">Spleen</tissue>
    </source>
</reference>
<evidence type="ECO:0000256" key="2">
    <source>
        <dbReference type="ARBA" id="ARBA00022737"/>
    </source>
</evidence>
<feature type="repeat" description="ANK" evidence="4">
    <location>
        <begin position="205"/>
        <end position="237"/>
    </location>
</feature>
<evidence type="ECO:0000256" key="1">
    <source>
        <dbReference type="ARBA" id="ARBA00004906"/>
    </source>
</evidence>
<feature type="repeat" description="ANK" evidence="4">
    <location>
        <begin position="238"/>
        <end position="270"/>
    </location>
</feature>
<dbReference type="SUPFAM" id="SSF158235">
    <property type="entry name" value="SOCS box-like"/>
    <property type="match status" value="1"/>
</dbReference>
<evidence type="ECO:0000256" key="4">
    <source>
        <dbReference type="PROSITE-ProRule" id="PRU00023"/>
    </source>
</evidence>
<keyword evidence="3 4" id="KW-0040">ANK repeat</keyword>
<dbReference type="InterPro" id="IPR001496">
    <property type="entry name" value="SOCS_box"/>
</dbReference>
<evidence type="ECO:0000256" key="3">
    <source>
        <dbReference type="ARBA" id="ARBA00023043"/>
    </source>
</evidence>
<dbReference type="InterPro" id="IPR002110">
    <property type="entry name" value="Ankyrin_rpt"/>
</dbReference>
<dbReference type="Gene3D" id="1.25.40.20">
    <property type="entry name" value="Ankyrin repeat-containing domain"/>
    <property type="match status" value="3"/>
</dbReference>
<evidence type="ECO:0000313" key="6">
    <source>
        <dbReference type="EMBL" id="AFK11417.1"/>
    </source>
</evidence>
<dbReference type="SUPFAM" id="SSF48403">
    <property type="entry name" value="Ankyrin repeat"/>
    <property type="match status" value="1"/>
</dbReference>
<protein>
    <submittedName>
        <fullName evidence="6">Ankyrin repeat and SOCS box protein 15-like protein</fullName>
    </submittedName>
</protein>
<dbReference type="OrthoDB" id="20872at2759"/>
<dbReference type="SMART" id="SM00248">
    <property type="entry name" value="ANK"/>
    <property type="match status" value="11"/>
</dbReference>
<evidence type="ECO:0000259" key="5">
    <source>
        <dbReference type="PROSITE" id="PS50225"/>
    </source>
</evidence>
<keyword evidence="2" id="KW-0677">Repeat</keyword>
<dbReference type="PROSITE" id="PS50088">
    <property type="entry name" value="ANK_REPEAT"/>
    <property type="match status" value="5"/>
</dbReference>
<dbReference type="InterPro" id="IPR036036">
    <property type="entry name" value="SOCS_box-like_dom_sf"/>
</dbReference>
<dbReference type="GO" id="GO:0035556">
    <property type="term" value="P:intracellular signal transduction"/>
    <property type="evidence" value="ECO:0007669"/>
    <property type="project" value="InterPro"/>
</dbReference>
<sequence>MDGISDSVEDHLTQYAIQLSIQEPSEARGSERFLPPSQENRKIVEAIRQGEIFQLLQINHWTFAFNEADERGWCPLHEAAIQPHQQIMEIVLDSSYKSTWEQRTQEGDTALTLAVTAGVLGNVRALLEKSICPNTTNNRGETPLLIAVRRNAVELVSVLLEHGAHPNRPCVRRWTAMHEAAKHGRKEIAALLLRHQSNVNQKDGYGVTPVATAAGFGHCSVMEHLIHKGGNVHAKTDDGATVLFEATEGGNPDCITVLLEYGANPNIPDNSGLLPIHRAAQQGHYLALKHLVGVTLQSAVRRSGRSPLHSAAEGGSAQCLELLIDSGFDVNVALDEDVSESYSDKRRSALFFSVSNSDVTCARLLLEAGARPDADPLPCLLVAVRASSHELVRLLLQHGANPNCHCLLVTDTQFPSAIQYAVNDHIMLRLLLNNGYKAHMCFNCIHSGSSLPWPTIEPQSRIVSFCEFITVPWMSHLIGRVVRVLIDYVDCISLCETLRSALEKQNEWPEIQNIIENPSGLKHLCRLMIRKCVGRSRLQSSVLLPFPPLLRHYILYKDYDLFGRGLTS</sequence>
<feature type="repeat" description="ANK" evidence="4">
    <location>
        <begin position="139"/>
        <end position="167"/>
    </location>
</feature>
<dbReference type="GeneID" id="103181841"/>
<dbReference type="CTD" id="142685"/>
<organism evidence="6">
    <name type="scientific">Callorhinchus milii</name>
    <name type="common">Ghost shark</name>
    <dbReference type="NCBI Taxonomy" id="7868"/>
    <lineage>
        <taxon>Eukaryota</taxon>
        <taxon>Metazoa</taxon>
        <taxon>Chordata</taxon>
        <taxon>Craniata</taxon>
        <taxon>Vertebrata</taxon>
        <taxon>Chondrichthyes</taxon>
        <taxon>Holocephali</taxon>
        <taxon>Chimaeriformes</taxon>
        <taxon>Callorhinchidae</taxon>
        <taxon>Callorhinchus</taxon>
    </lineage>
</organism>
<dbReference type="PROSITE" id="PS50297">
    <property type="entry name" value="ANK_REP_REGION"/>
    <property type="match status" value="4"/>
</dbReference>
<feature type="repeat" description="ANK" evidence="4">
    <location>
        <begin position="303"/>
        <end position="335"/>
    </location>
</feature>
<comment type="pathway">
    <text evidence="1">Protein modification; protein ubiquitination.</text>
</comment>
<proteinExistence type="evidence at transcript level"/>
<dbReference type="GO" id="GO:0005737">
    <property type="term" value="C:cytoplasm"/>
    <property type="evidence" value="ECO:0007669"/>
    <property type="project" value="TreeGrafter"/>
</dbReference>
<dbReference type="Pfam" id="PF12796">
    <property type="entry name" value="Ank_2"/>
    <property type="match status" value="3"/>
</dbReference>
<dbReference type="RefSeq" id="NP_001279098.1">
    <property type="nucleotide sequence ID" value="NM_001292169.1"/>
</dbReference>
<feature type="domain" description="SOCS box" evidence="5">
    <location>
        <begin position="517"/>
        <end position="560"/>
    </location>
</feature>
<dbReference type="Pfam" id="PF00023">
    <property type="entry name" value="Ank"/>
    <property type="match status" value="1"/>
</dbReference>